<dbReference type="EMBL" id="QRYQ01000022">
    <property type="protein sequence ID" value="RGU89842.1"/>
    <property type="molecule type" value="Genomic_DNA"/>
</dbReference>
<evidence type="ECO:0008006" key="6">
    <source>
        <dbReference type="Google" id="ProtNLM"/>
    </source>
</evidence>
<evidence type="ECO:0000313" key="3">
    <source>
        <dbReference type="EMBL" id="RGW74655.1"/>
    </source>
</evidence>
<accession>A0A395W5A8</accession>
<keyword evidence="1" id="KW-1133">Transmembrane helix</keyword>
<evidence type="ECO:0000313" key="4">
    <source>
        <dbReference type="Proteomes" id="UP000265489"/>
    </source>
</evidence>
<dbReference type="Proteomes" id="UP000265489">
    <property type="component" value="Unassembled WGS sequence"/>
</dbReference>
<evidence type="ECO:0000313" key="5">
    <source>
        <dbReference type="Proteomes" id="UP000284651"/>
    </source>
</evidence>
<evidence type="ECO:0000313" key="2">
    <source>
        <dbReference type="EMBL" id="RGU89842.1"/>
    </source>
</evidence>
<feature type="transmembrane region" description="Helical" evidence="1">
    <location>
        <begin position="28"/>
        <end position="48"/>
    </location>
</feature>
<dbReference type="RefSeq" id="WP_118325661.1">
    <property type="nucleotide sequence ID" value="NZ_CALHUJ010000087.1"/>
</dbReference>
<name>A0A395W5A8_9FIRM</name>
<proteinExistence type="predicted"/>
<feature type="transmembrane region" description="Helical" evidence="1">
    <location>
        <begin position="68"/>
        <end position="88"/>
    </location>
</feature>
<comment type="caution">
    <text evidence="2">The sequence shown here is derived from an EMBL/GenBank/DDBJ whole genome shotgun (WGS) entry which is preliminary data.</text>
</comment>
<organism evidence="2 4">
    <name type="scientific">Holdemanella biformis</name>
    <dbReference type="NCBI Taxonomy" id="1735"/>
    <lineage>
        <taxon>Bacteria</taxon>
        <taxon>Bacillati</taxon>
        <taxon>Bacillota</taxon>
        <taxon>Erysipelotrichia</taxon>
        <taxon>Erysipelotrichales</taxon>
        <taxon>Erysipelotrichaceae</taxon>
        <taxon>Holdemanella</taxon>
    </lineage>
</organism>
<dbReference type="Proteomes" id="UP000284651">
    <property type="component" value="Unassembled WGS sequence"/>
</dbReference>
<gene>
    <name evidence="3" type="ORF">DWV56_07955</name>
    <name evidence="2" type="ORF">DWW32_10025</name>
</gene>
<keyword evidence="1" id="KW-0472">Membrane</keyword>
<dbReference type="EMBL" id="QSAT01000024">
    <property type="protein sequence ID" value="RGW74655.1"/>
    <property type="molecule type" value="Genomic_DNA"/>
</dbReference>
<dbReference type="AlphaFoldDB" id="A0A395W5A8"/>
<protein>
    <recommendedName>
        <fullName evidence="6">DUF202 domain-containing protein</fullName>
    </recommendedName>
</protein>
<keyword evidence="1" id="KW-0812">Transmembrane</keyword>
<evidence type="ECO:0000256" key="1">
    <source>
        <dbReference type="SAM" id="Phobius"/>
    </source>
</evidence>
<reference evidence="4 5" key="1">
    <citation type="submission" date="2018-08" db="EMBL/GenBank/DDBJ databases">
        <title>A genome reference for cultivated species of the human gut microbiota.</title>
        <authorList>
            <person name="Zou Y."/>
            <person name="Xue W."/>
            <person name="Luo G."/>
        </authorList>
    </citation>
    <scope>NUCLEOTIDE SEQUENCE [LARGE SCALE GENOMIC DNA]</scope>
    <source>
        <strain evidence="3 5">AF10-31</strain>
        <strain evidence="2 4">AF15-20</strain>
    </source>
</reference>
<dbReference type="GeneID" id="66580140"/>
<sequence>MSLSRKERDQLAEVIQRENEMVLKVGRMVRNAFILTLAFAAVTYWGWSGMTDPMFPNIPMSVRNVAKWIALIGLILSGLFTVLGFISHRNGKKSVLKKIDLYEEK</sequence>